<dbReference type="InterPro" id="IPR013361">
    <property type="entry name" value="Pilus_CpaD"/>
</dbReference>
<feature type="region of interest" description="Disordered" evidence="1">
    <location>
        <begin position="204"/>
        <end position="247"/>
    </location>
</feature>
<proteinExistence type="predicted"/>
<evidence type="ECO:0000313" key="3">
    <source>
        <dbReference type="Proteomes" id="UP000199236"/>
    </source>
</evidence>
<gene>
    <name evidence="2" type="ORF">SAMN04488056_102419</name>
</gene>
<dbReference type="Pfam" id="PF09476">
    <property type="entry name" value="Pilus_CpaD"/>
    <property type="match status" value="1"/>
</dbReference>
<evidence type="ECO:0000313" key="2">
    <source>
        <dbReference type="EMBL" id="SFN92483.1"/>
    </source>
</evidence>
<protein>
    <submittedName>
        <fullName evidence="2">Pilus assembly protein CpaD</fullName>
    </submittedName>
</protein>
<keyword evidence="3" id="KW-1185">Reference proteome</keyword>
<dbReference type="Proteomes" id="UP000199236">
    <property type="component" value="Unassembled WGS sequence"/>
</dbReference>
<reference evidence="2 3" key="1">
    <citation type="submission" date="2016-10" db="EMBL/GenBank/DDBJ databases">
        <authorList>
            <person name="de Groot N.N."/>
        </authorList>
    </citation>
    <scope>NUCLEOTIDE SEQUENCE [LARGE SCALE GENOMIC DNA]</scope>
    <source>
        <strain evidence="2 3">CGMCC 1.9157</strain>
    </source>
</reference>
<dbReference type="AlphaFoldDB" id="A0A1I5CZY6"/>
<dbReference type="EMBL" id="FOVR01000002">
    <property type="protein sequence ID" value="SFN92483.1"/>
    <property type="molecule type" value="Genomic_DNA"/>
</dbReference>
<feature type="compositionally biased region" description="Low complexity" evidence="1">
    <location>
        <begin position="232"/>
        <end position="247"/>
    </location>
</feature>
<organism evidence="2 3">
    <name type="scientific">Cohaesibacter marisflavi</name>
    <dbReference type="NCBI Taxonomy" id="655353"/>
    <lineage>
        <taxon>Bacteria</taxon>
        <taxon>Pseudomonadati</taxon>
        <taxon>Pseudomonadota</taxon>
        <taxon>Alphaproteobacteria</taxon>
        <taxon>Hyphomicrobiales</taxon>
        <taxon>Cohaesibacteraceae</taxon>
    </lineage>
</organism>
<name>A0A1I5CZY6_9HYPH</name>
<dbReference type="NCBIfam" id="TIGR02522">
    <property type="entry name" value="pilus_cpaD"/>
    <property type="match status" value="1"/>
</dbReference>
<evidence type="ECO:0000256" key="1">
    <source>
        <dbReference type="SAM" id="MobiDB-lite"/>
    </source>
</evidence>
<accession>A0A1I5CZY6</accession>
<dbReference type="InterPro" id="IPR019027">
    <property type="entry name" value="Pilus_biogenesis_CpaD-related"/>
</dbReference>
<dbReference type="STRING" id="655353.SAMN04488056_102419"/>
<sequence>MFKHGEITPMQQSGRQPVAKSSFLRGAAIVACALALVGCESKREVTGSVSQDYRLRHPITLQQSARTLDIPVGVHSEKLTPSSQSAIAAFARDFSRERASVIQVMVPSGAVNEMSAGFMAREIRMDLMRQGVQSAQIDMLPYTATDASDAPIRLAYPRMEAKTLPCGTHPEDLGRSMNNRQHFDFGCTTQQNFAAAVANPQDLIQPRGWEPRDSMLRSAMSGKYRDGKETWSSSLDTKSGSSSEVGQ</sequence>